<comment type="caution">
    <text evidence="2">The sequence shown here is derived from an EMBL/GenBank/DDBJ whole genome shotgun (WGS) entry which is preliminary data.</text>
</comment>
<feature type="domain" description="AB hydrolase-1" evidence="1">
    <location>
        <begin position="23"/>
        <end position="263"/>
    </location>
</feature>
<evidence type="ECO:0000259" key="1">
    <source>
        <dbReference type="Pfam" id="PF12697"/>
    </source>
</evidence>
<dbReference type="InterPro" id="IPR029058">
    <property type="entry name" value="AB_hydrolase_fold"/>
</dbReference>
<dbReference type="InterPro" id="IPR000073">
    <property type="entry name" value="AB_hydrolase_1"/>
</dbReference>
<organism evidence="2 3">
    <name type="scientific">Streptomyces flavotricini</name>
    <dbReference type="NCBI Taxonomy" id="66888"/>
    <lineage>
        <taxon>Bacteria</taxon>
        <taxon>Bacillati</taxon>
        <taxon>Actinomycetota</taxon>
        <taxon>Actinomycetes</taxon>
        <taxon>Kitasatosporales</taxon>
        <taxon>Streptomycetaceae</taxon>
        <taxon>Streptomyces</taxon>
    </lineage>
</organism>
<keyword evidence="3" id="KW-1185">Reference proteome</keyword>
<proteinExistence type="predicted"/>
<accession>A0ABS8E5P1</accession>
<evidence type="ECO:0000313" key="2">
    <source>
        <dbReference type="EMBL" id="MCC0096272.1"/>
    </source>
</evidence>
<dbReference type="PANTHER" id="PTHR43194">
    <property type="entry name" value="HYDROLASE ALPHA/BETA FOLD FAMILY"/>
    <property type="match status" value="1"/>
</dbReference>
<dbReference type="GO" id="GO:0016787">
    <property type="term" value="F:hydrolase activity"/>
    <property type="evidence" value="ECO:0007669"/>
    <property type="project" value="UniProtKB-KW"/>
</dbReference>
<name>A0ABS8E5P1_9ACTN</name>
<dbReference type="Proteomes" id="UP001520654">
    <property type="component" value="Unassembled WGS sequence"/>
</dbReference>
<reference evidence="2 3" key="1">
    <citation type="submission" date="2021-08" db="EMBL/GenBank/DDBJ databases">
        <title>Genomic Architecture of Streptomyces flavotricini NGL1 and Streptomyces erythrochromogenes HMS4 With Differential Plant Beneficial attributes and laccase production capabilities.</title>
        <authorList>
            <person name="Salwan R."/>
            <person name="Kaur R."/>
            <person name="Sharma V."/>
        </authorList>
    </citation>
    <scope>NUCLEOTIDE SEQUENCE [LARGE SCALE GENOMIC DNA]</scope>
    <source>
        <strain evidence="2 3">NGL1</strain>
    </source>
</reference>
<dbReference type="Gene3D" id="3.40.50.1820">
    <property type="entry name" value="alpha/beta hydrolase"/>
    <property type="match status" value="1"/>
</dbReference>
<dbReference type="InterPro" id="IPR050228">
    <property type="entry name" value="Carboxylesterase_BioH"/>
</dbReference>
<evidence type="ECO:0000313" key="3">
    <source>
        <dbReference type="Proteomes" id="UP001520654"/>
    </source>
</evidence>
<gene>
    <name evidence="2" type="ORF">K7B10_16050</name>
</gene>
<dbReference type="SUPFAM" id="SSF53474">
    <property type="entry name" value="alpha/beta-Hydrolases"/>
    <property type="match status" value="1"/>
</dbReference>
<sequence length="274" mass="29859">MTGRARVNGVDLYCEVVGEGEPLVLVHGSWVDHETWRRVVPRLAQSFRVLVYDRRGHSRSERPPGQGSRRQDEDDLASLIEILGAPAHVAANSFGASTALGLATRRPELLRSLSAHEPPLMGIVGDEDRQLRPVLRAMEAALDGVLAALRAGEDRAGAQRFVDDVAVGPGGWEYMPERFRRTITANAPTFADEHGDPDWARLDLARLDGFPGPALLTFGSESPPWFPVIVGKLATALGGRARMRTLVGDGHVPHLTHPDRYADDLTAFIRSAAM</sequence>
<dbReference type="RefSeq" id="WP_229336721.1">
    <property type="nucleotide sequence ID" value="NZ_JAINUL010000001.1"/>
</dbReference>
<dbReference type="Pfam" id="PF12697">
    <property type="entry name" value="Abhydrolase_6"/>
    <property type="match status" value="1"/>
</dbReference>
<dbReference type="PANTHER" id="PTHR43194:SF5">
    <property type="entry name" value="PIMELOYL-[ACYL-CARRIER PROTEIN] METHYL ESTER ESTERASE"/>
    <property type="match status" value="1"/>
</dbReference>
<dbReference type="EMBL" id="JAINUL010000001">
    <property type="protein sequence ID" value="MCC0096272.1"/>
    <property type="molecule type" value="Genomic_DNA"/>
</dbReference>
<protein>
    <submittedName>
        <fullName evidence="2">Alpha/beta hydrolase</fullName>
    </submittedName>
</protein>
<keyword evidence="2" id="KW-0378">Hydrolase</keyword>